<organism evidence="1 2">
    <name type="scientific">Blautia faecicola</name>
    <dbReference type="NCBI Taxonomy" id="2509240"/>
    <lineage>
        <taxon>Bacteria</taxon>
        <taxon>Bacillati</taxon>
        <taxon>Bacillota</taxon>
        <taxon>Clostridia</taxon>
        <taxon>Lachnospirales</taxon>
        <taxon>Lachnospiraceae</taxon>
        <taxon>Blautia</taxon>
    </lineage>
</organism>
<dbReference type="AlphaFoldDB" id="A0A4Q1RHE3"/>
<protein>
    <submittedName>
        <fullName evidence="1">Twitching motility protein PilT</fullName>
    </submittedName>
</protein>
<keyword evidence="2" id="KW-1185">Reference proteome</keyword>
<sequence>MVQLIVGKKGKGKTKQLLDKVNGAIKAAEGNIVYLDKSSKHMYELNNKVRLIDVSGYPIKNADEFIGFVCGIVSQDHDLQEMYLDSFLKNAKLEGKDITDALHQLKEISEAYKINFVLSVSMDKEEIPAEFQDDIIIAL</sequence>
<evidence type="ECO:0000313" key="1">
    <source>
        <dbReference type="EMBL" id="RXS75096.1"/>
    </source>
</evidence>
<dbReference type="EMBL" id="SDKC01000001">
    <property type="protein sequence ID" value="RXS75096.1"/>
    <property type="molecule type" value="Genomic_DNA"/>
</dbReference>
<reference evidence="1 2" key="1">
    <citation type="submission" date="2019-01" db="EMBL/GenBank/DDBJ databases">
        <title>Blautia sp. nov. KGMB01111 isolated human feces.</title>
        <authorList>
            <person name="Park J.-E."/>
            <person name="Kim J.-S."/>
            <person name="Park S.-H."/>
        </authorList>
    </citation>
    <scope>NUCLEOTIDE SEQUENCE [LARGE SCALE GENOMIC DNA]</scope>
    <source>
        <strain evidence="1 2">KGMB01111</strain>
    </source>
</reference>
<dbReference type="Proteomes" id="UP000290106">
    <property type="component" value="Unassembled WGS sequence"/>
</dbReference>
<evidence type="ECO:0000313" key="2">
    <source>
        <dbReference type="Proteomes" id="UP000290106"/>
    </source>
</evidence>
<accession>A0A4Q1RHE3</accession>
<comment type="caution">
    <text evidence="1">The sequence shown here is derived from an EMBL/GenBank/DDBJ whole genome shotgun (WGS) entry which is preliminary data.</text>
</comment>
<name>A0A4Q1RHE3_9FIRM</name>
<proteinExistence type="predicted"/>
<dbReference type="RefSeq" id="WP_022398636.1">
    <property type="nucleotide sequence ID" value="NZ_DAWBJR010000017.1"/>
</dbReference>
<dbReference type="OrthoDB" id="1953676at2"/>
<gene>
    <name evidence="1" type="ORF">ETP43_07610</name>
</gene>